<dbReference type="eggNOG" id="COG0456">
    <property type="taxonomic scope" value="Bacteria"/>
</dbReference>
<dbReference type="SUPFAM" id="SSF55729">
    <property type="entry name" value="Acyl-CoA N-acyltransferases (Nat)"/>
    <property type="match status" value="1"/>
</dbReference>
<keyword evidence="3" id="KW-1185">Reference proteome</keyword>
<evidence type="ECO:0000313" key="3">
    <source>
        <dbReference type="Proteomes" id="UP000001551"/>
    </source>
</evidence>
<dbReference type="RefSeq" id="WP_013486270.1">
    <property type="nucleotide sequence ID" value="NC_014828.1"/>
</dbReference>
<dbReference type="STRING" id="663278.Ethha_2432"/>
<protein>
    <recommendedName>
        <fullName evidence="1">N-acetyltransferase domain-containing protein</fullName>
    </recommendedName>
</protein>
<dbReference type="Proteomes" id="UP000001551">
    <property type="component" value="Chromosome"/>
</dbReference>
<dbReference type="InterPro" id="IPR016181">
    <property type="entry name" value="Acyl_CoA_acyltransferase"/>
</dbReference>
<reference evidence="2 3" key="1">
    <citation type="submission" date="2010-12" db="EMBL/GenBank/DDBJ databases">
        <title>Complete sequence of Ethanoligenens harbinense YUAN-3.</title>
        <authorList>
            <person name="Lucas S."/>
            <person name="Copeland A."/>
            <person name="Lapidus A."/>
            <person name="Cheng J.-F."/>
            <person name="Bruce D."/>
            <person name="Goodwin L."/>
            <person name="Pitluck S."/>
            <person name="Chertkov O."/>
            <person name="Misra M."/>
            <person name="Detter J.C."/>
            <person name="Han C."/>
            <person name="Tapia R."/>
            <person name="Land M."/>
            <person name="Hauser L."/>
            <person name="Jeffries C."/>
            <person name="Kyrpides N."/>
            <person name="Ivanova N."/>
            <person name="Mikhailova N."/>
            <person name="Wang A."/>
            <person name="Mouttaki H."/>
            <person name="He Z."/>
            <person name="Zhou J."/>
            <person name="Hemme C.L."/>
            <person name="Woyke T."/>
        </authorList>
    </citation>
    <scope>NUCLEOTIDE SEQUENCE [LARGE SCALE GENOMIC DNA]</scope>
    <source>
        <strain evidence="3">DSM 18485 / JCM 12961 / CGMCC 1.5033 / YUAN-3</strain>
    </source>
</reference>
<accession>E6U5B4</accession>
<sequence length="186" mass="21612">MFRCKKEIEELRKSNEEQKKLICKQSILLKDHQVLLENADRIQQEGDFHLYIQDGHLHYIQIKPEKTDFVYTVTFSVYRLSQHYYSSGAWISQAVGNIVMCQDTDFPYKTNNTFDLTSLDTIPDYQRQGHASHLISAILSFSYEHKVQLVSGDLYAETPIGIDNLRNFYQKNGFKVGKSSFSMALK</sequence>
<dbReference type="KEGG" id="eha:Ethha_2432"/>
<feature type="domain" description="N-acetyltransferase" evidence="1">
    <location>
        <begin position="46"/>
        <end position="186"/>
    </location>
</feature>
<dbReference type="AlphaFoldDB" id="E6U5B4"/>
<gene>
    <name evidence="2" type="ordered locus">Ethha_2432</name>
</gene>
<proteinExistence type="predicted"/>
<evidence type="ECO:0000313" key="2">
    <source>
        <dbReference type="EMBL" id="ADU27927.1"/>
    </source>
</evidence>
<name>E6U5B4_ETHHY</name>
<evidence type="ECO:0000259" key="1">
    <source>
        <dbReference type="PROSITE" id="PS51186"/>
    </source>
</evidence>
<dbReference type="HOGENOM" id="CLU_1452400_0_0_9"/>
<organism evidence="2 3">
    <name type="scientific">Ethanoligenens harbinense (strain DSM 18485 / JCM 12961 / CGMCC 1.5033 / YUAN-3)</name>
    <dbReference type="NCBI Taxonomy" id="663278"/>
    <lineage>
        <taxon>Bacteria</taxon>
        <taxon>Bacillati</taxon>
        <taxon>Bacillota</taxon>
        <taxon>Clostridia</taxon>
        <taxon>Eubacteriales</taxon>
        <taxon>Oscillospiraceae</taxon>
        <taxon>Ethanoligenens</taxon>
    </lineage>
</organism>
<dbReference type="InterPro" id="IPR000182">
    <property type="entry name" value="GNAT_dom"/>
</dbReference>
<dbReference type="EMBL" id="CP002400">
    <property type="protein sequence ID" value="ADU27927.1"/>
    <property type="molecule type" value="Genomic_DNA"/>
</dbReference>
<dbReference type="PROSITE" id="PS51186">
    <property type="entry name" value="GNAT"/>
    <property type="match status" value="1"/>
</dbReference>
<dbReference type="GO" id="GO:0016747">
    <property type="term" value="F:acyltransferase activity, transferring groups other than amino-acyl groups"/>
    <property type="evidence" value="ECO:0007669"/>
    <property type="project" value="InterPro"/>
</dbReference>
<dbReference type="Gene3D" id="3.40.630.30">
    <property type="match status" value="1"/>
</dbReference>